<evidence type="ECO:0000313" key="1">
    <source>
        <dbReference type="EMBL" id="GAA2154744.1"/>
    </source>
</evidence>
<dbReference type="Proteomes" id="UP001501771">
    <property type="component" value="Unassembled WGS sequence"/>
</dbReference>
<name>A0ABN3A646_9ACTN</name>
<accession>A0ABN3A646</accession>
<organism evidence="1 2">
    <name type="scientific">Nocardioides koreensis</name>
    <dbReference type="NCBI Taxonomy" id="433651"/>
    <lineage>
        <taxon>Bacteria</taxon>
        <taxon>Bacillati</taxon>
        <taxon>Actinomycetota</taxon>
        <taxon>Actinomycetes</taxon>
        <taxon>Propionibacteriales</taxon>
        <taxon>Nocardioidaceae</taxon>
        <taxon>Nocardioides</taxon>
    </lineage>
</organism>
<reference evidence="1 2" key="1">
    <citation type="journal article" date="2019" name="Int. J. Syst. Evol. Microbiol.">
        <title>The Global Catalogue of Microorganisms (GCM) 10K type strain sequencing project: providing services to taxonomists for standard genome sequencing and annotation.</title>
        <authorList>
            <consortium name="The Broad Institute Genomics Platform"/>
            <consortium name="The Broad Institute Genome Sequencing Center for Infectious Disease"/>
            <person name="Wu L."/>
            <person name="Ma J."/>
        </authorList>
    </citation>
    <scope>NUCLEOTIDE SEQUENCE [LARGE SCALE GENOMIC DNA]</scope>
    <source>
        <strain evidence="1 2">JCM 16022</strain>
    </source>
</reference>
<dbReference type="InterPro" id="IPR034660">
    <property type="entry name" value="DinB/YfiT-like"/>
</dbReference>
<sequence length="199" mass="21937">MPAQAPPVTDERHALSAYLVQQQDAFRCAVYGLTDEQAGIAASPPSTLTVGSLLKHVTQTQEHWLGLAVAGPGRPVDDRTMEQKLAAHRDGWTWHPHDSVEAALTAYDEVCVRVLEAVGDLDLDTAVPVPPAPWSPTDVAAWSVRWVWFHLIEELARHAGHADLVREAIDGATMYELVAGREGWPETDWLKPWRPASSR</sequence>
<dbReference type="Pfam" id="PF04978">
    <property type="entry name" value="MST"/>
    <property type="match status" value="1"/>
</dbReference>
<protein>
    <submittedName>
        <fullName evidence="1">DinB family protein</fullName>
    </submittedName>
</protein>
<gene>
    <name evidence="1" type="ORF">GCM10009844_40930</name>
</gene>
<comment type="caution">
    <text evidence="1">The sequence shown here is derived from an EMBL/GenBank/DDBJ whole genome shotgun (WGS) entry which is preliminary data.</text>
</comment>
<dbReference type="Gene3D" id="1.20.120.450">
    <property type="entry name" value="dinb family like domain"/>
    <property type="match status" value="1"/>
</dbReference>
<dbReference type="InterPro" id="IPR007061">
    <property type="entry name" value="MST-like"/>
</dbReference>
<proteinExistence type="predicted"/>
<dbReference type="EMBL" id="BAAAQR010000016">
    <property type="protein sequence ID" value="GAA2154744.1"/>
    <property type="molecule type" value="Genomic_DNA"/>
</dbReference>
<dbReference type="SUPFAM" id="SSF109854">
    <property type="entry name" value="DinB/YfiT-like putative metalloenzymes"/>
    <property type="match status" value="1"/>
</dbReference>
<keyword evidence="2" id="KW-1185">Reference proteome</keyword>
<dbReference type="RefSeq" id="WP_344156986.1">
    <property type="nucleotide sequence ID" value="NZ_BAAAQR010000016.1"/>
</dbReference>
<evidence type="ECO:0000313" key="2">
    <source>
        <dbReference type="Proteomes" id="UP001501771"/>
    </source>
</evidence>